<evidence type="ECO:0000313" key="3">
    <source>
        <dbReference type="EMBL" id="KAF2800634.1"/>
    </source>
</evidence>
<reference evidence="3" key="1">
    <citation type="journal article" date="2020" name="Stud. Mycol.">
        <title>101 Dothideomycetes genomes: a test case for predicting lifestyles and emergence of pathogens.</title>
        <authorList>
            <person name="Haridas S."/>
            <person name="Albert R."/>
            <person name="Binder M."/>
            <person name="Bloem J."/>
            <person name="Labutti K."/>
            <person name="Salamov A."/>
            <person name="Andreopoulos B."/>
            <person name="Baker S."/>
            <person name="Barry K."/>
            <person name="Bills G."/>
            <person name="Bluhm B."/>
            <person name="Cannon C."/>
            <person name="Castanera R."/>
            <person name="Culley D."/>
            <person name="Daum C."/>
            <person name="Ezra D."/>
            <person name="Gonzalez J."/>
            <person name="Henrissat B."/>
            <person name="Kuo A."/>
            <person name="Liang C."/>
            <person name="Lipzen A."/>
            <person name="Lutzoni F."/>
            <person name="Magnuson J."/>
            <person name="Mondo S."/>
            <person name="Nolan M."/>
            <person name="Ohm R."/>
            <person name="Pangilinan J."/>
            <person name="Park H.-J."/>
            <person name="Ramirez L."/>
            <person name="Alfaro M."/>
            <person name="Sun H."/>
            <person name="Tritt A."/>
            <person name="Yoshinaga Y."/>
            <person name="Zwiers L.-H."/>
            <person name="Turgeon B."/>
            <person name="Goodwin S."/>
            <person name="Spatafora J."/>
            <person name="Crous P."/>
            <person name="Grigoriev I."/>
        </authorList>
    </citation>
    <scope>NUCLEOTIDE SEQUENCE</scope>
    <source>
        <strain evidence="3">CBS 109.77</strain>
    </source>
</reference>
<dbReference type="Gene3D" id="3.10.260.10">
    <property type="entry name" value="Transcription regulator HTH, APSES-type DNA-binding domain"/>
    <property type="match status" value="1"/>
</dbReference>
<dbReference type="InterPro" id="IPR036887">
    <property type="entry name" value="HTH_APSES_sf"/>
</dbReference>
<dbReference type="GO" id="GO:0003677">
    <property type="term" value="F:DNA binding"/>
    <property type="evidence" value="ECO:0007669"/>
    <property type="project" value="InterPro"/>
</dbReference>
<evidence type="ECO:0000259" key="2">
    <source>
        <dbReference type="PROSITE" id="PS51299"/>
    </source>
</evidence>
<gene>
    <name evidence="3" type="ORF">K505DRAFT_370082</name>
</gene>
<dbReference type="GO" id="GO:0033309">
    <property type="term" value="C:SBF transcription complex"/>
    <property type="evidence" value="ECO:0007669"/>
    <property type="project" value="TreeGrafter"/>
</dbReference>
<accession>A0A6A6XY09</accession>
<dbReference type="InterPro" id="IPR003163">
    <property type="entry name" value="Tscrpt_reg_HTH_APSES-type"/>
</dbReference>
<dbReference type="InterPro" id="IPR051642">
    <property type="entry name" value="SWI6-like"/>
</dbReference>
<dbReference type="GO" id="GO:0000981">
    <property type="term" value="F:DNA-binding transcription factor activity, RNA polymerase II-specific"/>
    <property type="evidence" value="ECO:0007669"/>
    <property type="project" value="UniProtKB-ARBA"/>
</dbReference>
<dbReference type="PANTHER" id="PTHR43828:SF5">
    <property type="entry name" value="TRANSCRIPTIONAL REPRESSOR XBP1"/>
    <property type="match status" value="1"/>
</dbReference>
<feature type="region of interest" description="Disordered" evidence="1">
    <location>
        <begin position="251"/>
        <end position="340"/>
    </location>
</feature>
<dbReference type="OrthoDB" id="5562739at2759"/>
<dbReference type="PROSITE" id="PS51299">
    <property type="entry name" value="HTH_APSES"/>
    <property type="match status" value="1"/>
</dbReference>
<evidence type="ECO:0000313" key="4">
    <source>
        <dbReference type="Proteomes" id="UP000799757"/>
    </source>
</evidence>
<protein>
    <recommendedName>
        <fullName evidence="2">HTH APSES-type domain-containing protein</fullName>
    </recommendedName>
</protein>
<organism evidence="3 4">
    <name type="scientific">Melanomma pulvis-pyrius CBS 109.77</name>
    <dbReference type="NCBI Taxonomy" id="1314802"/>
    <lineage>
        <taxon>Eukaryota</taxon>
        <taxon>Fungi</taxon>
        <taxon>Dikarya</taxon>
        <taxon>Ascomycota</taxon>
        <taxon>Pezizomycotina</taxon>
        <taxon>Dothideomycetes</taxon>
        <taxon>Pleosporomycetidae</taxon>
        <taxon>Pleosporales</taxon>
        <taxon>Melanommataceae</taxon>
        <taxon>Melanomma</taxon>
    </lineage>
</organism>
<feature type="compositionally biased region" description="Polar residues" evidence="1">
    <location>
        <begin position="256"/>
        <end position="272"/>
    </location>
</feature>
<evidence type="ECO:0000256" key="1">
    <source>
        <dbReference type="SAM" id="MobiDB-lite"/>
    </source>
</evidence>
<dbReference type="GO" id="GO:0030907">
    <property type="term" value="C:MBF transcription complex"/>
    <property type="evidence" value="ECO:0007669"/>
    <property type="project" value="TreeGrafter"/>
</dbReference>
<dbReference type="AlphaFoldDB" id="A0A6A6XY09"/>
<proteinExistence type="predicted"/>
<name>A0A6A6XY09_9PLEO</name>
<dbReference type="PANTHER" id="PTHR43828">
    <property type="entry name" value="ASPARAGINASE"/>
    <property type="match status" value="1"/>
</dbReference>
<keyword evidence="4" id="KW-1185">Reference proteome</keyword>
<dbReference type="EMBL" id="MU001744">
    <property type="protein sequence ID" value="KAF2800634.1"/>
    <property type="molecule type" value="Genomic_DNA"/>
</dbReference>
<sequence length="442" mass="49416">MKIQSLLNPFCGDQQGHCSSENPTLAAISHAVVPYTSAPKRQKIPKDAAIFTDESKIQGTINFPPYEYGDDEGLDAQHRKFQIYPIGEILTKGARHIPYNSEKKDFMLKTGREAFEVFQYTFKVTGDEREYAVLWDYNVGLVRITPFFKCCKYSKTTPAKVLNLNPGLRDISYSITGGALAAQGYWMPYKAAKAVAATFCYSIRHALTPVFGKDFLTMCIHPEEPNFAKFLIDSAIVQECTAETNRWRVEGEAYKPTTTEPLSVTRTPNTQFACPPWGLRSMKQRRVKPTDIESGYGTDTDQSDKYLYSPKFSPQVSPRSHVWTPVNRSQSPASPPARTDPILSSPWLSHVPGGATDHHLRTKRTHSKVVFGDEKGTILCPLTAASIYLPTDGEDHAWDSEEDCGDGIHTKKELDAAEIILQLSAADKQLPPTKRTRHGSKY</sequence>
<feature type="domain" description="HTH APSES-type" evidence="2">
    <location>
        <begin position="104"/>
        <end position="222"/>
    </location>
</feature>
<dbReference type="Proteomes" id="UP000799757">
    <property type="component" value="Unassembled WGS sequence"/>
</dbReference>
<dbReference type="SUPFAM" id="SSF54616">
    <property type="entry name" value="DNA-binding domain of Mlu1-box binding protein MBP1"/>
    <property type="match status" value="1"/>
</dbReference>